<protein>
    <submittedName>
        <fullName evidence="1">DUF4304 domain-containing protein</fullName>
    </submittedName>
</protein>
<gene>
    <name evidence="1" type="ORF">H9647_24850</name>
</gene>
<dbReference type="Pfam" id="PF14137">
    <property type="entry name" value="DUF4304"/>
    <property type="match status" value="1"/>
</dbReference>
<sequence>MIDTKKFKQLLKETFTRELRKHGFQGTAGRYRTKPNNHLIYTVNIQGDKYGGCCCVELGVYIDFIPNTLGVHVPLNKVSPYDCEFRWRLSDLKNEDLWWSYGETESEALENIGHMTEIFLEYGLQYFEEFNNFPECLTNISIKDIEQWNKNVKRLGNKYTRERLALVLSKIHLHMNNNEQAISFATWAINRIGKKHVGRGLISEFNEIINKATAQRGCHGEIIDN</sequence>
<reference evidence="1 2" key="1">
    <citation type="submission" date="2020-08" db="EMBL/GenBank/DDBJ databases">
        <title>A Genomic Blueprint of the Chicken Gut Microbiome.</title>
        <authorList>
            <person name="Gilroy R."/>
            <person name="Ravi A."/>
            <person name="Getino M."/>
            <person name="Pursley I."/>
            <person name="Horton D.L."/>
            <person name="Alikhan N.-F."/>
            <person name="Baker D."/>
            <person name="Gharbi K."/>
            <person name="Hall N."/>
            <person name="Watson M."/>
            <person name="Adriaenssens E.M."/>
            <person name="Foster-Nyarko E."/>
            <person name="Jarju S."/>
            <person name="Secka A."/>
            <person name="Antonio M."/>
            <person name="Oren A."/>
            <person name="Chaudhuri R."/>
            <person name="La Ragione R.M."/>
            <person name="Hildebrand F."/>
            <person name="Pallen M.J."/>
        </authorList>
    </citation>
    <scope>NUCLEOTIDE SEQUENCE [LARGE SCALE GENOMIC DNA]</scope>
    <source>
        <strain evidence="1 2">Sa2BVA9</strain>
    </source>
</reference>
<organism evidence="1 2">
    <name type="scientific">Paenibacillus gallinarum</name>
    <dbReference type="NCBI Taxonomy" id="2762232"/>
    <lineage>
        <taxon>Bacteria</taxon>
        <taxon>Bacillati</taxon>
        <taxon>Bacillota</taxon>
        <taxon>Bacilli</taxon>
        <taxon>Bacillales</taxon>
        <taxon>Paenibacillaceae</taxon>
        <taxon>Paenibacillus</taxon>
    </lineage>
</organism>
<evidence type="ECO:0000313" key="2">
    <source>
        <dbReference type="Proteomes" id="UP000608071"/>
    </source>
</evidence>
<accession>A0ABR8T6B0</accession>
<proteinExistence type="predicted"/>
<name>A0ABR8T6B0_9BACL</name>
<dbReference type="EMBL" id="JACSQL010000026">
    <property type="protein sequence ID" value="MBD7971298.1"/>
    <property type="molecule type" value="Genomic_DNA"/>
</dbReference>
<comment type="caution">
    <text evidence="1">The sequence shown here is derived from an EMBL/GenBank/DDBJ whole genome shotgun (WGS) entry which is preliminary data.</text>
</comment>
<dbReference type="InterPro" id="IPR025412">
    <property type="entry name" value="DUF4304"/>
</dbReference>
<dbReference type="Proteomes" id="UP000608071">
    <property type="component" value="Unassembled WGS sequence"/>
</dbReference>
<evidence type="ECO:0000313" key="1">
    <source>
        <dbReference type="EMBL" id="MBD7971298.1"/>
    </source>
</evidence>
<keyword evidence="2" id="KW-1185">Reference proteome</keyword>